<evidence type="ECO:0000313" key="3">
    <source>
        <dbReference type="Proteomes" id="UP001642482"/>
    </source>
</evidence>
<evidence type="ECO:0000259" key="1">
    <source>
        <dbReference type="Pfam" id="PF13577"/>
    </source>
</evidence>
<reference evidence="2 3" key="1">
    <citation type="submission" date="2024-01" db="EMBL/GenBank/DDBJ databases">
        <authorList>
            <person name="Allen C."/>
            <person name="Tagirdzhanova G."/>
        </authorList>
    </citation>
    <scope>NUCLEOTIDE SEQUENCE [LARGE SCALE GENOMIC DNA]</scope>
</reference>
<evidence type="ECO:0000313" key="2">
    <source>
        <dbReference type="EMBL" id="CAK7238145.1"/>
    </source>
</evidence>
<name>A0ABP0D4V0_9PEZI</name>
<organism evidence="2 3">
    <name type="scientific">Sporothrix eucalyptigena</name>
    <dbReference type="NCBI Taxonomy" id="1812306"/>
    <lineage>
        <taxon>Eukaryota</taxon>
        <taxon>Fungi</taxon>
        <taxon>Dikarya</taxon>
        <taxon>Ascomycota</taxon>
        <taxon>Pezizomycotina</taxon>
        <taxon>Sordariomycetes</taxon>
        <taxon>Sordariomycetidae</taxon>
        <taxon>Ophiostomatales</taxon>
        <taxon>Ophiostomataceae</taxon>
        <taxon>Sporothrix</taxon>
    </lineage>
</organism>
<dbReference type="InterPro" id="IPR037401">
    <property type="entry name" value="SnoaL-like"/>
</dbReference>
<dbReference type="Gene3D" id="3.10.450.50">
    <property type="match status" value="1"/>
</dbReference>
<feature type="domain" description="SnoaL-like" evidence="1">
    <location>
        <begin position="10"/>
        <end position="142"/>
    </location>
</feature>
<comment type="caution">
    <text evidence="2">The sequence shown here is derived from an EMBL/GenBank/DDBJ whole genome shotgun (WGS) entry which is preliminary data.</text>
</comment>
<dbReference type="Proteomes" id="UP001642482">
    <property type="component" value="Unassembled WGS sequence"/>
</dbReference>
<keyword evidence="3" id="KW-1185">Reference proteome</keyword>
<protein>
    <recommendedName>
        <fullName evidence="1">SnoaL-like domain-containing protein</fullName>
    </recommendedName>
</protein>
<dbReference type="Pfam" id="PF13577">
    <property type="entry name" value="SnoaL_4"/>
    <property type="match status" value="1"/>
</dbReference>
<sequence length="157" mass="17247">MASPYFLSGLTTREAIIDAMTRVLVALDEGDAGLFDSAWAGDDVYVQIGTDDNKKVFPSLALVRKVVFDRVALMDTTHSFTTPRVYYEEGSDTARMTAVSLAQHCPEGRGKEPDGPKYLVGGQYNVDLVRDSADGVWKIKKWVIKINWAQGDASILA</sequence>
<accession>A0ABP0D4V0</accession>
<dbReference type="InterPro" id="IPR032710">
    <property type="entry name" value="NTF2-like_dom_sf"/>
</dbReference>
<dbReference type="EMBL" id="CAWUHD010000210">
    <property type="protein sequence ID" value="CAK7238145.1"/>
    <property type="molecule type" value="Genomic_DNA"/>
</dbReference>
<proteinExistence type="predicted"/>
<gene>
    <name evidence="2" type="ORF">SEUCBS140593_010371</name>
</gene>
<dbReference type="SUPFAM" id="SSF54427">
    <property type="entry name" value="NTF2-like"/>
    <property type="match status" value="1"/>
</dbReference>